<keyword evidence="2" id="KW-1003">Cell membrane</keyword>
<organism evidence="10 11">
    <name type="scientific">Henosepilachna vigintioctopunctata</name>
    <dbReference type="NCBI Taxonomy" id="420089"/>
    <lineage>
        <taxon>Eukaryota</taxon>
        <taxon>Metazoa</taxon>
        <taxon>Ecdysozoa</taxon>
        <taxon>Arthropoda</taxon>
        <taxon>Hexapoda</taxon>
        <taxon>Insecta</taxon>
        <taxon>Pterygota</taxon>
        <taxon>Neoptera</taxon>
        <taxon>Endopterygota</taxon>
        <taxon>Coleoptera</taxon>
        <taxon>Polyphaga</taxon>
        <taxon>Cucujiformia</taxon>
        <taxon>Coccinelloidea</taxon>
        <taxon>Coccinellidae</taxon>
        <taxon>Epilachninae</taxon>
        <taxon>Epilachnini</taxon>
        <taxon>Henosepilachna</taxon>
    </lineage>
</organism>
<keyword evidence="4 8" id="KW-1133">Transmembrane helix</keyword>
<dbReference type="PANTHER" id="PTHR42643:SF24">
    <property type="entry name" value="IONOTROPIC RECEPTOR 60A"/>
    <property type="match status" value="1"/>
</dbReference>
<dbReference type="Proteomes" id="UP001431783">
    <property type="component" value="Unassembled WGS sequence"/>
</dbReference>
<keyword evidence="9" id="KW-0732">Signal</keyword>
<gene>
    <name evidence="10" type="ORF">WA026_015457</name>
</gene>
<evidence type="ECO:0000256" key="5">
    <source>
        <dbReference type="ARBA" id="ARBA00023136"/>
    </source>
</evidence>
<dbReference type="InterPro" id="IPR052192">
    <property type="entry name" value="Insect_Ionotropic_Sensory_Rcpt"/>
</dbReference>
<reference evidence="10 11" key="1">
    <citation type="submission" date="2023-03" db="EMBL/GenBank/DDBJ databases">
        <title>Genome insight into feeding habits of ladybird beetles.</title>
        <authorList>
            <person name="Li H.-S."/>
            <person name="Huang Y.-H."/>
            <person name="Pang H."/>
        </authorList>
    </citation>
    <scope>NUCLEOTIDE SEQUENCE [LARGE SCALE GENOMIC DNA]</scope>
    <source>
        <strain evidence="10">SYSU_2023b</strain>
        <tissue evidence="10">Whole body</tissue>
    </source>
</reference>
<keyword evidence="6" id="KW-0675">Receptor</keyword>
<evidence type="ECO:0000256" key="8">
    <source>
        <dbReference type="SAM" id="Phobius"/>
    </source>
</evidence>
<accession>A0AAW1UKJ7</accession>
<proteinExistence type="predicted"/>
<keyword evidence="3 8" id="KW-0812">Transmembrane</keyword>
<dbReference type="PANTHER" id="PTHR42643">
    <property type="entry name" value="IONOTROPIC RECEPTOR 20A-RELATED"/>
    <property type="match status" value="1"/>
</dbReference>
<evidence type="ECO:0000256" key="3">
    <source>
        <dbReference type="ARBA" id="ARBA00022692"/>
    </source>
</evidence>
<evidence type="ECO:0000256" key="7">
    <source>
        <dbReference type="ARBA" id="ARBA00023180"/>
    </source>
</evidence>
<dbReference type="EMBL" id="JARQZJ010000068">
    <property type="protein sequence ID" value="KAK9881331.1"/>
    <property type="molecule type" value="Genomic_DNA"/>
</dbReference>
<comment type="subcellular location">
    <subcellularLocation>
        <location evidence="1">Cell membrane</location>
        <topology evidence="1">Multi-pass membrane protein</topology>
    </subcellularLocation>
</comment>
<keyword evidence="11" id="KW-1185">Reference proteome</keyword>
<evidence type="ECO:0000256" key="2">
    <source>
        <dbReference type="ARBA" id="ARBA00022475"/>
    </source>
</evidence>
<evidence type="ECO:0000256" key="4">
    <source>
        <dbReference type="ARBA" id="ARBA00022989"/>
    </source>
</evidence>
<protein>
    <recommendedName>
        <fullName evidence="12">Ionotropic receptor</fullName>
    </recommendedName>
</protein>
<evidence type="ECO:0000256" key="9">
    <source>
        <dbReference type="SAM" id="SignalP"/>
    </source>
</evidence>
<feature type="transmembrane region" description="Helical" evidence="8">
    <location>
        <begin position="349"/>
        <end position="369"/>
    </location>
</feature>
<feature type="signal peptide" evidence="9">
    <location>
        <begin position="1"/>
        <end position="22"/>
    </location>
</feature>
<keyword evidence="5 8" id="KW-0472">Membrane</keyword>
<evidence type="ECO:0008006" key="12">
    <source>
        <dbReference type="Google" id="ProtNLM"/>
    </source>
</evidence>
<keyword evidence="7" id="KW-0325">Glycoprotein</keyword>
<evidence type="ECO:0000313" key="10">
    <source>
        <dbReference type="EMBL" id="KAK9881331.1"/>
    </source>
</evidence>
<dbReference type="AlphaFoldDB" id="A0AAW1UKJ7"/>
<evidence type="ECO:0000256" key="6">
    <source>
        <dbReference type="ARBA" id="ARBA00023170"/>
    </source>
</evidence>
<comment type="caution">
    <text evidence="10">The sequence shown here is derived from an EMBL/GenBank/DDBJ whole genome shotgun (WGS) entry which is preliminary data.</text>
</comment>
<feature type="transmembrane region" description="Helical" evidence="8">
    <location>
        <begin position="293"/>
        <end position="314"/>
    </location>
</feature>
<evidence type="ECO:0000256" key="1">
    <source>
        <dbReference type="ARBA" id="ARBA00004651"/>
    </source>
</evidence>
<dbReference type="GO" id="GO:0005886">
    <property type="term" value="C:plasma membrane"/>
    <property type="evidence" value="ECO:0007669"/>
    <property type="project" value="UniProtKB-SubCell"/>
</dbReference>
<name>A0AAW1UKJ7_9CUCU</name>
<evidence type="ECO:0000313" key="11">
    <source>
        <dbReference type="Proteomes" id="UP001431783"/>
    </source>
</evidence>
<feature type="chain" id="PRO_5043710588" description="Ionotropic receptor" evidence="9">
    <location>
        <begin position="23"/>
        <end position="506"/>
    </location>
</feature>
<sequence length="506" mass="58448">MMTVVIWCPFSVLLLISSRCIAKVIIERIEFKDSSISILKRFVNYYNNHSFILHNDALVLLMSLVDILPTYRMIGENESHVKPIAEEAVNIFFIQNVSELRSSHLNLRVFNEDGCNLFLTKGAPREICYLEGVNLAPASFVLDLINDQLFSCFTENEEPDITPVTKEQFNSLKIYHRSFGDLALVNGFVDTVTSGICDPTGAEIDTVRTLGKKFNFTPEFWVFEYKHQSRRWSELIDAVGRGEAEFAIGSIVLAEDGIVYYTSFIQSSAEFAVFYVNPTKELNLSKILMSFDLIVYLIAFLTLIFIIILTITFTHLFDYGFENGRFIFILIKMVIEQGCNLGSGLYSFITMKLILALWLFFTIIFCTVLKSRIASILIKPDTYDCRTVEDLQRIGFVFLVDIYFQLSLRNSWLMRIKISAEYDGMTLNTYKVIEPLHYHDYEEICPLSRDLFTERLATVFAEFDLLVEIKMCMKYFPRTKINDIRLFEENNIYHSFAINPASPFKK</sequence>